<organism evidence="1 2">
    <name type="scientific">Somion occarium</name>
    <dbReference type="NCBI Taxonomy" id="3059160"/>
    <lineage>
        <taxon>Eukaryota</taxon>
        <taxon>Fungi</taxon>
        <taxon>Dikarya</taxon>
        <taxon>Basidiomycota</taxon>
        <taxon>Agaricomycotina</taxon>
        <taxon>Agaricomycetes</taxon>
        <taxon>Polyporales</taxon>
        <taxon>Cerrenaceae</taxon>
        <taxon>Somion</taxon>
    </lineage>
</organism>
<protein>
    <submittedName>
        <fullName evidence="1">Uncharacterized protein</fullName>
    </submittedName>
</protein>
<proteinExistence type="predicted"/>
<evidence type="ECO:0000313" key="2">
    <source>
        <dbReference type="Proteomes" id="UP001497453"/>
    </source>
</evidence>
<reference evidence="2" key="1">
    <citation type="submission" date="2024-04" db="EMBL/GenBank/DDBJ databases">
        <authorList>
            <person name="Shaw F."/>
            <person name="Minotto A."/>
        </authorList>
    </citation>
    <scope>NUCLEOTIDE SEQUENCE [LARGE SCALE GENOMIC DNA]</scope>
</reference>
<accession>A0ABP1CZK2</accession>
<dbReference type="Proteomes" id="UP001497453">
    <property type="component" value="Chromosome 2"/>
</dbReference>
<dbReference type="EMBL" id="OZ037945">
    <property type="protein sequence ID" value="CAL1700163.1"/>
    <property type="molecule type" value="Genomic_DNA"/>
</dbReference>
<gene>
    <name evidence="1" type="ORF">GFSPODELE1_LOCUS3021</name>
</gene>
<evidence type="ECO:0000313" key="1">
    <source>
        <dbReference type="EMBL" id="CAL1700163.1"/>
    </source>
</evidence>
<name>A0ABP1CZK2_9APHY</name>
<keyword evidence="2" id="KW-1185">Reference proteome</keyword>
<sequence>MDFRNTHYSSDAGACYIVQVLRINATTELVRSFVLWVFAHTSHPHTLTQLCSFLLPLPQVSVCPLSVKLIPFRLAFHPASCKAARWPPFEVIDLFRAPPPAYQEAVTHAEWVELKVWECFHALPSFPIMYRMQVVV</sequence>